<dbReference type="OrthoDB" id="10070826at2759"/>
<sequence length="158" mass="17542">MASGPLHSSAQPIFFLDLRTCSAALVAISNTSRTPSLVLAEHSKLPKALILLAISRPSSGFTGSCVGRQTWSSFLFPTRMMGTLGQKCFTSGVHFSGIFSVPGESERERESERARERERERERERRGETSSLRKPMHVAVKCSFMASFQSKRSERSLT</sequence>
<keyword evidence="3" id="KW-1185">Reference proteome</keyword>
<comment type="caution">
    <text evidence="2">The sequence shown here is derived from an EMBL/GenBank/DDBJ whole genome shotgun (WGS) entry which is preliminary data.</text>
</comment>
<name>A0A4Z2IF22_9TELE</name>
<proteinExistence type="predicted"/>
<evidence type="ECO:0000313" key="3">
    <source>
        <dbReference type="Proteomes" id="UP000314294"/>
    </source>
</evidence>
<reference evidence="2 3" key="1">
    <citation type="submission" date="2019-03" db="EMBL/GenBank/DDBJ databases">
        <title>First draft genome of Liparis tanakae, snailfish: a comprehensive survey of snailfish specific genes.</title>
        <authorList>
            <person name="Kim W."/>
            <person name="Song I."/>
            <person name="Jeong J.-H."/>
            <person name="Kim D."/>
            <person name="Kim S."/>
            <person name="Ryu S."/>
            <person name="Song J.Y."/>
            <person name="Lee S.K."/>
        </authorList>
    </citation>
    <scope>NUCLEOTIDE SEQUENCE [LARGE SCALE GENOMIC DNA]</scope>
    <source>
        <tissue evidence="2">Muscle</tissue>
    </source>
</reference>
<feature type="compositionally biased region" description="Basic and acidic residues" evidence="1">
    <location>
        <begin position="104"/>
        <end position="128"/>
    </location>
</feature>
<dbReference type="AlphaFoldDB" id="A0A4Z2IF22"/>
<gene>
    <name evidence="2" type="ORF">EYF80_013355</name>
</gene>
<protein>
    <submittedName>
        <fullName evidence="2">Uncharacterized protein</fullName>
    </submittedName>
</protein>
<feature type="region of interest" description="Disordered" evidence="1">
    <location>
        <begin position="102"/>
        <end position="137"/>
    </location>
</feature>
<evidence type="ECO:0000313" key="2">
    <source>
        <dbReference type="EMBL" id="TNN76490.1"/>
    </source>
</evidence>
<evidence type="ECO:0000256" key="1">
    <source>
        <dbReference type="SAM" id="MobiDB-lite"/>
    </source>
</evidence>
<dbReference type="Proteomes" id="UP000314294">
    <property type="component" value="Unassembled WGS sequence"/>
</dbReference>
<organism evidence="2 3">
    <name type="scientific">Liparis tanakae</name>
    <name type="common">Tanaka's snailfish</name>
    <dbReference type="NCBI Taxonomy" id="230148"/>
    <lineage>
        <taxon>Eukaryota</taxon>
        <taxon>Metazoa</taxon>
        <taxon>Chordata</taxon>
        <taxon>Craniata</taxon>
        <taxon>Vertebrata</taxon>
        <taxon>Euteleostomi</taxon>
        <taxon>Actinopterygii</taxon>
        <taxon>Neopterygii</taxon>
        <taxon>Teleostei</taxon>
        <taxon>Neoteleostei</taxon>
        <taxon>Acanthomorphata</taxon>
        <taxon>Eupercaria</taxon>
        <taxon>Perciformes</taxon>
        <taxon>Cottioidei</taxon>
        <taxon>Cottales</taxon>
        <taxon>Liparidae</taxon>
        <taxon>Liparis</taxon>
    </lineage>
</organism>
<dbReference type="EMBL" id="SRLO01000093">
    <property type="protein sequence ID" value="TNN76490.1"/>
    <property type="molecule type" value="Genomic_DNA"/>
</dbReference>
<accession>A0A4Z2IF22</accession>